<proteinExistence type="predicted"/>
<sequence>MTEGASHVSETHTSDIASAPGDAMRRSVSWQRADGSIRGLRVGHTVTIVGDARGRKQNSSFRSLVASPSKSSSPGMQATNPLARSQHEHSLERIDRTASTSQHSSASFDVSTRMPTNPPANHSDSIFLVDDVEEQPETFVAMQLPECWAVKLRDAAASADA</sequence>
<protein>
    <submittedName>
        <fullName evidence="2">Uncharacterized protein</fullName>
    </submittedName>
</protein>
<feature type="compositionally biased region" description="Polar residues" evidence="1">
    <location>
        <begin position="97"/>
        <end position="124"/>
    </location>
</feature>
<accession>A0A0S4IM46</accession>
<feature type="region of interest" description="Disordered" evidence="1">
    <location>
        <begin position="1"/>
        <end position="29"/>
    </location>
</feature>
<dbReference type="Proteomes" id="UP000051952">
    <property type="component" value="Unassembled WGS sequence"/>
</dbReference>
<evidence type="ECO:0000256" key="1">
    <source>
        <dbReference type="SAM" id="MobiDB-lite"/>
    </source>
</evidence>
<feature type="compositionally biased region" description="Basic and acidic residues" evidence="1">
    <location>
        <begin position="85"/>
        <end position="96"/>
    </location>
</feature>
<evidence type="ECO:0000313" key="2">
    <source>
        <dbReference type="EMBL" id="CUE72633.1"/>
    </source>
</evidence>
<evidence type="ECO:0000313" key="3">
    <source>
        <dbReference type="Proteomes" id="UP000051952"/>
    </source>
</evidence>
<dbReference type="AlphaFoldDB" id="A0A0S4IM46"/>
<keyword evidence="3" id="KW-1185">Reference proteome</keyword>
<dbReference type="VEuPathDB" id="TriTrypDB:BSAL_54340"/>
<name>A0A0S4IM46_BODSA</name>
<reference evidence="3" key="1">
    <citation type="submission" date="2015-09" db="EMBL/GenBank/DDBJ databases">
        <authorList>
            <consortium name="Pathogen Informatics"/>
        </authorList>
    </citation>
    <scope>NUCLEOTIDE SEQUENCE [LARGE SCALE GENOMIC DNA]</scope>
    <source>
        <strain evidence="3">Lake Konstanz</strain>
    </source>
</reference>
<dbReference type="EMBL" id="CYKH01000132">
    <property type="protein sequence ID" value="CUE72633.1"/>
    <property type="molecule type" value="Genomic_DNA"/>
</dbReference>
<gene>
    <name evidence="2" type="ORF">BSAL_54340</name>
</gene>
<organism evidence="2 3">
    <name type="scientific">Bodo saltans</name>
    <name type="common">Flagellated protozoan</name>
    <dbReference type="NCBI Taxonomy" id="75058"/>
    <lineage>
        <taxon>Eukaryota</taxon>
        <taxon>Discoba</taxon>
        <taxon>Euglenozoa</taxon>
        <taxon>Kinetoplastea</taxon>
        <taxon>Metakinetoplastina</taxon>
        <taxon>Eubodonida</taxon>
        <taxon>Bodonidae</taxon>
        <taxon>Bodo</taxon>
    </lineage>
</organism>
<feature type="region of interest" description="Disordered" evidence="1">
    <location>
        <begin position="50"/>
        <end position="126"/>
    </location>
</feature>